<feature type="non-terminal residue" evidence="1">
    <location>
        <position position="1"/>
    </location>
</feature>
<accession>X0UYZ5</accession>
<dbReference type="AlphaFoldDB" id="X0UYZ5"/>
<reference evidence="1" key="1">
    <citation type="journal article" date="2014" name="Front. Microbiol.">
        <title>High frequency of phylogenetically diverse reductive dehalogenase-homologous genes in deep subseafloor sedimentary metagenomes.</title>
        <authorList>
            <person name="Kawai M."/>
            <person name="Futagami T."/>
            <person name="Toyoda A."/>
            <person name="Takaki Y."/>
            <person name="Nishi S."/>
            <person name="Hori S."/>
            <person name="Arai W."/>
            <person name="Tsubouchi T."/>
            <person name="Morono Y."/>
            <person name="Uchiyama I."/>
            <person name="Ito T."/>
            <person name="Fujiyama A."/>
            <person name="Inagaki F."/>
            <person name="Takami H."/>
        </authorList>
    </citation>
    <scope>NUCLEOTIDE SEQUENCE</scope>
    <source>
        <strain evidence="1">Expedition CK06-06</strain>
    </source>
</reference>
<gene>
    <name evidence="1" type="ORF">S01H1_37251</name>
</gene>
<protein>
    <submittedName>
        <fullName evidence="1">Uncharacterized protein</fullName>
    </submittedName>
</protein>
<feature type="non-terminal residue" evidence="1">
    <location>
        <position position="269"/>
    </location>
</feature>
<sequence length="269" mass="29698">LGAATAHAAGGAPDAGAVWDLSKPLWVFFAQERLLAPETPFAEAIPRAAFAHLRPLGEDSRLFLMLAGIAYLGLYHVEKESIEAEASIFTMLIPVGSPVYRGGRELVAEGIEESWVDASLRLRKTWGKGTPLRTRVGFEYQFALRDYSEAEDTAETFVLPEDTGIHEFGLTFAIDTRARGRSGDFDRGVELEIGALHEIRDEWSPWGMSGTQYADDDARRPTTVYASIEGHRALGPDRDFAVHWKLRGARGWNLDRLSHIRIGGGGFGR</sequence>
<evidence type="ECO:0000313" key="1">
    <source>
        <dbReference type="EMBL" id="GAG11054.1"/>
    </source>
</evidence>
<name>X0UYZ5_9ZZZZ</name>
<proteinExistence type="predicted"/>
<dbReference type="EMBL" id="BARS01023395">
    <property type="protein sequence ID" value="GAG11054.1"/>
    <property type="molecule type" value="Genomic_DNA"/>
</dbReference>
<comment type="caution">
    <text evidence="1">The sequence shown here is derived from an EMBL/GenBank/DDBJ whole genome shotgun (WGS) entry which is preliminary data.</text>
</comment>
<organism evidence="1">
    <name type="scientific">marine sediment metagenome</name>
    <dbReference type="NCBI Taxonomy" id="412755"/>
    <lineage>
        <taxon>unclassified sequences</taxon>
        <taxon>metagenomes</taxon>
        <taxon>ecological metagenomes</taxon>
    </lineage>
</organism>